<reference evidence="11" key="1">
    <citation type="submission" date="2013-05" db="EMBL/GenBank/DDBJ databases">
        <title>The Genome sequence of Mucor circinelloides f. circinelloides 1006PhL.</title>
        <authorList>
            <consortium name="The Broad Institute Genomics Platform"/>
            <person name="Cuomo C."/>
            <person name="Earl A."/>
            <person name="Findley K."/>
            <person name="Lee S.C."/>
            <person name="Walker B."/>
            <person name="Young S."/>
            <person name="Zeng Q."/>
            <person name="Gargeya S."/>
            <person name="Fitzgerald M."/>
            <person name="Haas B."/>
            <person name="Abouelleil A."/>
            <person name="Allen A.W."/>
            <person name="Alvarado L."/>
            <person name="Arachchi H.M."/>
            <person name="Berlin A.M."/>
            <person name="Chapman S.B."/>
            <person name="Gainer-Dewar J."/>
            <person name="Goldberg J."/>
            <person name="Griggs A."/>
            <person name="Gujja S."/>
            <person name="Hansen M."/>
            <person name="Howarth C."/>
            <person name="Imamovic A."/>
            <person name="Ireland A."/>
            <person name="Larimer J."/>
            <person name="McCowan C."/>
            <person name="Murphy C."/>
            <person name="Pearson M."/>
            <person name="Poon T.W."/>
            <person name="Priest M."/>
            <person name="Roberts A."/>
            <person name="Saif S."/>
            <person name="Shea T."/>
            <person name="Sisk P."/>
            <person name="Sykes S."/>
            <person name="Wortman J."/>
            <person name="Nusbaum C."/>
            <person name="Birren B."/>
        </authorList>
    </citation>
    <scope>NUCLEOTIDE SEQUENCE [LARGE SCALE GENOMIC DNA]</scope>
    <source>
        <strain evidence="11">1006PhL</strain>
    </source>
</reference>
<dbReference type="InterPro" id="IPR029225">
    <property type="entry name" value="Nse4_Nse3-bd"/>
</dbReference>
<comment type="subcellular location">
    <subcellularLocation>
        <location evidence="1 7">Nucleus</location>
    </subcellularLocation>
</comment>
<dbReference type="InterPro" id="IPR014854">
    <property type="entry name" value="Nse4_C"/>
</dbReference>
<keyword evidence="5 7" id="KW-0234">DNA repair</keyword>
<name>S2JJ22_MUCC1</name>
<keyword evidence="3 7" id="KW-0227">DNA damage</keyword>
<dbReference type="OMA" id="FMGINRT"/>
<sequence length="320" mass="36369">MTLERDKGLQDINVYIDSQTDTSQYDPHQNEEERRDIRNKYRVLSEKTQEARKELIAQDDGVKLYNTIAKTNVLFESVKNPNEAVLDSRFVRTIADIHKDKAKNINFGAENEVNLDEVVSKVVSFAKRGREDERYLDWKHVGQTACTFGKRARTMDFMLGALGVQRKQIKRTQNARVVKNKEDLVTPATLQSEDIEKQENETAKCVNNIFNVLKEKGPMNYFKFVTNPTSFSQTVENIFYVSFLARKGIAGIDVSSGQPIISVQRAVNVESLEDVVAKKQIIMGITIQEFEAIISTYNITSPTIPTREQQVTVASGSGWY</sequence>
<dbReference type="Pfam" id="PF15412">
    <property type="entry name" value="Nse4-Nse3_bdg"/>
    <property type="match status" value="1"/>
</dbReference>
<keyword evidence="6 7" id="KW-0539">Nucleus</keyword>
<proteinExistence type="inferred from homology"/>
<comment type="similarity">
    <text evidence="2 7">Belongs to the NSE4 family.</text>
</comment>
<dbReference type="GO" id="GO:0006281">
    <property type="term" value="P:DNA repair"/>
    <property type="evidence" value="ECO:0007669"/>
    <property type="project" value="UniProtKB-UniRule"/>
</dbReference>
<dbReference type="PANTHER" id="PTHR16140:SF0">
    <property type="entry name" value="NON-STRUCTURAL MAINTENANCE OF CHROMOSOMES ELEMENT 4"/>
    <property type="match status" value="1"/>
</dbReference>
<keyword evidence="11" id="KW-1185">Reference proteome</keyword>
<comment type="subunit">
    <text evidence="7">Component of the SMC5-SMC6 complex.</text>
</comment>
<evidence type="ECO:0000313" key="11">
    <source>
        <dbReference type="Proteomes" id="UP000014254"/>
    </source>
</evidence>
<evidence type="ECO:0000256" key="4">
    <source>
        <dbReference type="ARBA" id="ARBA00023172"/>
    </source>
</evidence>
<dbReference type="GO" id="GO:0006310">
    <property type="term" value="P:DNA recombination"/>
    <property type="evidence" value="ECO:0007669"/>
    <property type="project" value="UniProtKB-UniRule"/>
</dbReference>
<dbReference type="VEuPathDB" id="FungiDB:HMPREF1544_02841"/>
<dbReference type="Proteomes" id="UP000014254">
    <property type="component" value="Unassembled WGS sequence"/>
</dbReference>
<dbReference type="GO" id="GO:0005634">
    <property type="term" value="C:nucleus"/>
    <property type="evidence" value="ECO:0007669"/>
    <property type="project" value="UniProtKB-SubCell"/>
</dbReference>
<dbReference type="eggNOG" id="KOG2866">
    <property type="taxonomic scope" value="Eukaryota"/>
</dbReference>
<evidence type="ECO:0000256" key="2">
    <source>
        <dbReference type="ARBA" id="ARBA00008997"/>
    </source>
</evidence>
<dbReference type="GO" id="GO:0030915">
    <property type="term" value="C:Smc5-Smc6 complex"/>
    <property type="evidence" value="ECO:0007669"/>
    <property type="project" value="UniProtKB-UniRule"/>
</dbReference>
<evidence type="ECO:0000256" key="5">
    <source>
        <dbReference type="ARBA" id="ARBA00023204"/>
    </source>
</evidence>
<evidence type="ECO:0000256" key="1">
    <source>
        <dbReference type="ARBA" id="ARBA00004123"/>
    </source>
</evidence>
<dbReference type="EMBL" id="KE123922">
    <property type="protein sequence ID" value="EPB90316.1"/>
    <property type="molecule type" value="Genomic_DNA"/>
</dbReference>
<evidence type="ECO:0000259" key="8">
    <source>
        <dbReference type="Pfam" id="PF08743"/>
    </source>
</evidence>
<dbReference type="FunCoup" id="S2JJ22">
    <property type="interactions" value="289"/>
</dbReference>
<dbReference type="InParanoid" id="S2JJ22"/>
<dbReference type="OrthoDB" id="361242at2759"/>
<feature type="domain" description="Non-structural maintenance of chromosome element 4 C-terminal" evidence="8">
    <location>
        <begin position="218"/>
        <end position="304"/>
    </location>
</feature>
<keyword evidence="4 7" id="KW-0233">DNA recombination</keyword>
<protein>
    <recommendedName>
        <fullName evidence="7">Non-structural maintenance of chromosomes element 4</fullName>
    </recommendedName>
</protein>
<comment type="function">
    <text evidence="7">Component of the SMC5-SMC6 complex, that promotes sister chromatid alignment after DNA damage and facilitates double-stranded DNA breaks (DSBs) repair via homologous recombination between sister chromatids.</text>
</comment>
<evidence type="ECO:0000256" key="3">
    <source>
        <dbReference type="ARBA" id="ARBA00022763"/>
    </source>
</evidence>
<dbReference type="AlphaFoldDB" id="S2JJ22"/>
<gene>
    <name evidence="10" type="ORF">HMPREF1544_02841</name>
</gene>
<feature type="domain" description="Nse4/EID protein Nse3/MAGE-binding" evidence="9">
    <location>
        <begin position="87"/>
        <end position="130"/>
    </location>
</feature>
<accession>S2JJ22</accession>
<evidence type="ECO:0000256" key="6">
    <source>
        <dbReference type="ARBA" id="ARBA00023242"/>
    </source>
</evidence>
<organism evidence="10 11">
    <name type="scientific">Mucor circinelloides f. circinelloides (strain 1006PhL)</name>
    <name type="common">Mucormycosis agent</name>
    <name type="synonym">Calyptromyces circinelloides</name>
    <dbReference type="NCBI Taxonomy" id="1220926"/>
    <lineage>
        <taxon>Eukaryota</taxon>
        <taxon>Fungi</taxon>
        <taxon>Fungi incertae sedis</taxon>
        <taxon>Mucoromycota</taxon>
        <taxon>Mucoromycotina</taxon>
        <taxon>Mucoromycetes</taxon>
        <taxon>Mucorales</taxon>
        <taxon>Mucorineae</taxon>
        <taxon>Mucoraceae</taxon>
        <taxon>Mucor</taxon>
    </lineage>
</organism>
<dbReference type="Pfam" id="PF08743">
    <property type="entry name" value="Nse4_C"/>
    <property type="match status" value="1"/>
</dbReference>
<evidence type="ECO:0000313" key="10">
    <source>
        <dbReference type="EMBL" id="EPB90316.1"/>
    </source>
</evidence>
<dbReference type="STRING" id="1220926.S2JJ22"/>
<evidence type="ECO:0000256" key="7">
    <source>
        <dbReference type="RuleBase" id="RU365071"/>
    </source>
</evidence>
<evidence type="ECO:0000259" key="9">
    <source>
        <dbReference type="Pfam" id="PF15412"/>
    </source>
</evidence>
<dbReference type="InterPro" id="IPR027786">
    <property type="entry name" value="Nse4/EID"/>
</dbReference>
<dbReference type="PANTHER" id="PTHR16140">
    <property type="entry name" value="NON-STRUCTURAL MAINTENANCE OF CHROMOSOMES ELEMENT 4"/>
    <property type="match status" value="1"/>
</dbReference>